<reference evidence="10" key="1">
    <citation type="submission" date="2020-04" db="EMBL/GenBank/DDBJ databases">
        <title>Genome Sequencing for Pseudoaltermonas arctica.</title>
        <authorList>
            <person name="Elkins N.S."/>
        </authorList>
    </citation>
    <scope>NUCLEOTIDE SEQUENCE [LARGE SCALE GENOMIC DNA]</scope>
    <source>
        <strain evidence="10">NEC-BIFX-2020_0012</strain>
    </source>
</reference>
<evidence type="ECO:0000256" key="7">
    <source>
        <dbReference type="PROSITE-ProRule" id="PRU01360"/>
    </source>
</evidence>
<comment type="subcellular location">
    <subcellularLocation>
        <location evidence="1 7">Cell outer membrane</location>
        <topology evidence="1 7">Multi-pass membrane protein</topology>
    </subcellularLocation>
</comment>
<dbReference type="Gene3D" id="2.60.40.1120">
    <property type="entry name" value="Carboxypeptidase-like, regulatory domain"/>
    <property type="match status" value="1"/>
</dbReference>
<dbReference type="InterPro" id="IPR036942">
    <property type="entry name" value="Beta-barrel_TonB_sf"/>
</dbReference>
<dbReference type="EMBL" id="JABBMT010000035">
    <property type="protein sequence ID" value="NMM42345.1"/>
    <property type="molecule type" value="Genomic_DNA"/>
</dbReference>
<dbReference type="InterPro" id="IPR018247">
    <property type="entry name" value="EF_Hand_1_Ca_BS"/>
</dbReference>
<evidence type="ECO:0000256" key="3">
    <source>
        <dbReference type="ARBA" id="ARBA00022452"/>
    </source>
</evidence>
<keyword evidence="8" id="KW-0732">Signal</keyword>
<keyword evidence="5 7" id="KW-0472">Membrane</keyword>
<organism evidence="10 11">
    <name type="scientific">Pseudoalteromonas arctica</name>
    <dbReference type="NCBI Taxonomy" id="394751"/>
    <lineage>
        <taxon>Bacteria</taxon>
        <taxon>Pseudomonadati</taxon>
        <taxon>Pseudomonadota</taxon>
        <taxon>Gammaproteobacteria</taxon>
        <taxon>Alteromonadales</taxon>
        <taxon>Pseudoalteromonadaceae</taxon>
        <taxon>Pseudoalteromonas</taxon>
    </lineage>
</organism>
<dbReference type="RefSeq" id="WP_169021262.1">
    <property type="nucleotide sequence ID" value="NZ_JABBMT010000035.1"/>
</dbReference>
<dbReference type="PROSITE" id="PS52016">
    <property type="entry name" value="TONB_DEPENDENT_REC_3"/>
    <property type="match status" value="1"/>
</dbReference>
<dbReference type="SUPFAM" id="SSF49464">
    <property type="entry name" value="Carboxypeptidase regulatory domain-like"/>
    <property type="match status" value="1"/>
</dbReference>
<keyword evidence="11" id="KW-1185">Reference proteome</keyword>
<evidence type="ECO:0000256" key="5">
    <source>
        <dbReference type="ARBA" id="ARBA00023136"/>
    </source>
</evidence>
<feature type="domain" description="TonB-dependent transporter Oar-like beta-barrel" evidence="9">
    <location>
        <begin position="246"/>
        <end position="311"/>
    </location>
</feature>
<keyword evidence="10" id="KW-0675">Receptor</keyword>
<feature type="chain" id="PRO_5031173012" evidence="8">
    <location>
        <begin position="26"/>
        <end position="983"/>
    </location>
</feature>
<evidence type="ECO:0000256" key="1">
    <source>
        <dbReference type="ARBA" id="ARBA00004571"/>
    </source>
</evidence>
<proteinExistence type="inferred from homology"/>
<dbReference type="Proteomes" id="UP000570493">
    <property type="component" value="Unassembled WGS sequence"/>
</dbReference>
<keyword evidence="6 7" id="KW-0998">Cell outer membrane</keyword>
<name>A0A7Y0DVH4_9GAMM</name>
<feature type="signal peptide" evidence="8">
    <location>
        <begin position="1"/>
        <end position="25"/>
    </location>
</feature>
<dbReference type="Gene3D" id="2.40.170.20">
    <property type="entry name" value="TonB-dependent receptor, beta-barrel domain"/>
    <property type="match status" value="1"/>
</dbReference>
<protein>
    <submittedName>
        <fullName evidence="10">TonB-dependent receptor</fullName>
    </submittedName>
</protein>
<comment type="caution">
    <text evidence="10">The sequence shown here is derived from an EMBL/GenBank/DDBJ whole genome shotgun (WGS) entry which is preliminary data.</text>
</comment>
<dbReference type="PROSITE" id="PS00018">
    <property type="entry name" value="EF_HAND_1"/>
    <property type="match status" value="1"/>
</dbReference>
<sequence>MKKFNKKLLVAAVAAAVSISSNVYAADTGGLKIRVTDKQGQPIAGATVSAKSPESLIGKQAISDSNGYVSLRGLDPSSKYVIDITGASIQPFEAKNVRVITDKNLNLNYSVATSSNSIEKIVVSGRSVTAIDTTSSSTGLDVTLDMTESLPTGRSFQSYLQLVPGVKPSTNGNPSSKSGVNYADLNGAAGSSSDNVYYIDGVNVTDNVSGTAGGNINSEIIQEQQVLTGGIEAKYAGGAGLVSRVITKSGSNEFHGSINYYFQNDSLVADYDNNSKSKNKFSTYDTAITLGGPIIEDKLWFFASYQLKNREDDITNSETGEFSHTVEDDSDLGFGKITWQATDSDRLVFTYFNDPRDLSGSRLTTTAYNRQRTQKTGGDNYKIDYSHSWEDFIINVGYMEHEAEFSTVALDKSTRSDIAFLSTSPSQSQTDIGGLGADTIRNRNKQSAYINFEYYLYTDFGDHTFEAGYSIENNENITNSIYNGGPQYNSIAASDSGVSFETYATGQWTGEKGLAAADYVRVATALNNSGNLHGADLNNDGTVDEEEVKAIVFNSTSGNPTGDVNAYQIEQVQQASSKLETKGKIAFLQDSFTLDNLTIKAGLRAEKWDHIASTGETIFTFDWEVAPRLSVIYDIFGDGDSKVWAFGGRYYDPLRTDMTSFAGNLTGSVLEERVYVNDDWVTFRTRGGVKQQDAFFSPSTKTPFTDEYLIGYSTNLTESTNISVTYTKRTTKDIMEDYDLSIYSEDGYLAGTSLELPLSYFGYDKNPGSNYVIGTLAGGKRDYDGIEVTFKKLRTDNWFMLASYTHNDAKGNSNSDGNADFQGDWEILDPRAPNMYGKQPGNVEHQFKLLGTYYFNNNLEIGGVYNWNSGTRYSKAQLISGRYLPLQVDEAYEFGGYKTNWVADNSVGSEVTPSYGTLDIRVKYTHDFDKYKAEFFLDIFNILDDQANTVEQGLISGDGNFAFGEATDWVEPRRFYLGARLSF</sequence>
<evidence type="ECO:0000256" key="6">
    <source>
        <dbReference type="ARBA" id="ARBA00023237"/>
    </source>
</evidence>
<evidence type="ECO:0000313" key="11">
    <source>
        <dbReference type="Proteomes" id="UP000570493"/>
    </source>
</evidence>
<evidence type="ECO:0000259" key="9">
    <source>
        <dbReference type="Pfam" id="PF25183"/>
    </source>
</evidence>
<gene>
    <name evidence="10" type="ORF">HHO47_16320</name>
</gene>
<keyword evidence="2 7" id="KW-0813">Transport</keyword>
<dbReference type="SUPFAM" id="SSF56935">
    <property type="entry name" value="Porins"/>
    <property type="match status" value="1"/>
</dbReference>
<comment type="similarity">
    <text evidence="7">Belongs to the TonB-dependent receptor family.</text>
</comment>
<dbReference type="InterPro" id="IPR039426">
    <property type="entry name" value="TonB-dep_rcpt-like"/>
</dbReference>
<dbReference type="Gene3D" id="2.170.130.10">
    <property type="entry name" value="TonB-dependent receptor, plug domain"/>
    <property type="match status" value="1"/>
</dbReference>
<dbReference type="InterPro" id="IPR057601">
    <property type="entry name" value="Oar-like_b-barrel"/>
</dbReference>
<evidence type="ECO:0000256" key="4">
    <source>
        <dbReference type="ARBA" id="ARBA00022692"/>
    </source>
</evidence>
<dbReference type="InterPro" id="IPR037066">
    <property type="entry name" value="Plug_dom_sf"/>
</dbReference>
<dbReference type="AlphaFoldDB" id="A0A7Y0DVH4"/>
<evidence type="ECO:0000256" key="8">
    <source>
        <dbReference type="SAM" id="SignalP"/>
    </source>
</evidence>
<keyword evidence="4 7" id="KW-0812">Transmembrane</keyword>
<dbReference type="Pfam" id="PF25183">
    <property type="entry name" value="OMP_b-brl_4"/>
    <property type="match status" value="1"/>
</dbReference>
<evidence type="ECO:0000256" key="2">
    <source>
        <dbReference type="ARBA" id="ARBA00022448"/>
    </source>
</evidence>
<dbReference type="GO" id="GO:0009279">
    <property type="term" value="C:cell outer membrane"/>
    <property type="evidence" value="ECO:0007669"/>
    <property type="project" value="UniProtKB-SubCell"/>
</dbReference>
<dbReference type="Pfam" id="PF13620">
    <property type="entry name" value="CarboxypepD_reg"/>
    <property type="match status" value="1"/>
</dbReference>
<dbReference type="InterPro" id="IPR008969">
    <property type="entry name" value="CarboxyPept-like_regulatory"/>
</dbReference>
<evidence type="ECO:0000313" key="10">
    <source>
        <dbReference type="EMBL" id="NMM42345.1"/>
    </source>
</evidence>
<keyword evidence="3 7" id="KW-1134">Transmembrane beta strand</keyword>
<accession>A0A7Y0DVH4</accession>